<keyword evidence="5" id="KW-0631">Potassium channel</keyword>
<protein>
    <submittedName>
        <fullName evidence="14">KCNA3 protein</fullName>
    </submittedName>
</protein>
<keyword evidence="4 12" id="KW-0812">Transmembrane</keyword>
<name>A0A8J9YW95_BRALA</name>
<dbReference type="Pfam" id="PF02214">
    <property type="entry name" value="BTB_2"/>
    <property type="match status" value="1"/>
</dbReference>
<evidence type="ECO:0000256" key="6">
    <source>
        <dbReference type="ARBA" id="ARBA00022882"/>
    </source>
</evidence>
<keyword evidence="11" id="KW-0407">Ion channel</keyword>
<gene>
    <name evidence="14" type="primary">KCNA3</name>
    <name evidence="14" type="ORF">BLAG_LOCUS6082</name>
</gene>
<dbReference type="InterPro" id="IPR011333">
    <property type="entry name" value="SKP1/BTB/POZ_sf"/>
</dbReference>
<dbReference type="PRINTS" id="PR00169">
    <property type="entry name" value="KCHANNEL"/>
</dbReference>
<comment type="subcellular location">
    <subcellularLocation>
        <location evidence="1">Membrane</location>
        <topology evidence="1">Multi-pass membrane protein</topology>
    </subcellularLocation>
</comment>
<feature type="transmembrane region" description="Helical" evidence="12">
    <location>
        <begin position="458"/>
        <end position="479"/>
    </location>
</feature>
<dbReference type="GO" id="GO:0051260">
    <property type="term" value="P:protein homooligomerization"/>
    <property type="evidence" value="ECO:0007669"/>
    <property type="project" value="InterPro"/>
</dbReference>
<feature type="transmembrane region" description="Helical" evidence="12">
    <location>
        <begin position="338"/>
        <end position="362"/>
    </location>
</feature>
<sequence>MHIIVSRNHKPTNLADRPTWRRGVRTEAKDYANAGRKTENRKDRRCQELPGTFARMSAELQWPNPAQRVTFNVAGMTFEVTARVLDRYPKTLLGCPRRLREFWDPTRQEYFLDRHRPSAEAIVDFYQTGRLRRPEEVPIEVFTDEIRFYQLGDDVMRRFRASEGFQRKKIRVLPQKKYLAPVWLMFEYPDSSIWAAMLAFVSVSFILLSIASICTESFPQFRLETVDADQPDRSDLSGPLGTRFGNRSVDVNTTDNSTDSCVTDSTKTVAGTNASCFQKSAETVRKMRSSLTFHDPFFAIDTVCTAWFTVELLVRFLSCPDRARFCKGKMNVIDFVSVVPYFILLITEIPGVTATTGLEYFLKVLRLTRVLRVLKLSRYSNGLQTMGKTVLKSLSQIGSLLVFLSILMILFSSLIYYTGKIVPEPKFQSIPDGFWWSLITMLTVGYGDFAPKTLLGKLVGSLCAFAGMLAIALPVPIIVSNFELLYNIQPDDEDLYGSTEEVEPDVVSSTSDGGYQSGSVCTDQFESPKRFVQCSNHSDADDISGMRSEQDQPIGYLQLETVL</sequence>
<keyword evidence="6" id="KW-0851">Voltage-gated channel</keyword>
<feature type="transmembrane region" description="Helical" evidence="12">
    <location>
        <begin position="297"/>
        <end position="318"/>
    </location>
</feature>
<dbReference type="Gene3D" id="3.30.710.10">
    <property type="entry name" value="Potassium Channel Kv1.1, Chain A"/>
    <property type="match status" value="1"/>
</dbReference>
<evidence type="ECO:0000256" key="9">
    <source>
        <dbReference type="ARBA" id="ARBA00023065"/>
    </source>
</evidence>
<keyword evidence="3" id="KW-0633">Potassium transport</keyword>
<dbReference type="Gene3D" id="1.20.120.350">
    <property type="entry name" value="Voltage-gated potassium channels. Chain C"/>
    <property type="match status" value="1"/>
</dbReference>
<feature type="transmembrane region" description="Helical" evidence="12">
    <location>
        <begin position="193"/>
        <end position="214"/>
    </location>
</feature>
<dbReference type="InterPro" id="IPR027359">
    <property type="entry name" value="Volt_channel_dom_sf"/>
</dbReference>
<dbReference type="Pfam" id="PF00520">
    <property type="entry name" value="Ion_trans"/>
    <property type="match status" value="1"/>
</dbReference>
<accession>A0A8J9YW95</accession>
<dbReference type="Proteomes" id="UP000838412">
    <property type="component" value="Chromosome 13"/>
</dbReference>
<dbReference type="Gene3D" id="1.10.287.70">
    <property type="match status" value="1"/>
</dbReference>
<keyword evidence="9" id="KW-0406">Ion transport</keyword>
<evidence type="ECO:0000256" key="1">
    <source>
        <dbReference type="ARBA" id="ARBA00004141"/>
    </source>
</evidence>
<keyword evidence="10 12" id="KW-0472">Membrane</keyword>
<evidence type="ECO:0000256" key="7">
    <source>
        <dbReference type="ARBA" id="ARBA00022958"/>
    </source>
</evidence>
<evidence type="ECO:0000256" key="10">
    <source>
        <dbReference type="ARBA" id="ARBA00023136"/>
    </source>
</evidence>
<dbReference type="GO" id="GO:0005251">
    <property type="term" value="F:delayed rectifier potassium channel activity"/>
    <property type="evidence" value="ECO:0007669"/>
    <property type="project" value="TreeGrafter"/>
</dbReference>
<dbReference type="AlphaFoldDB" id="A0A8J9YW95"/>
<dbReference type="PANTHER" id="PTHR11537">
    <property type="entry name" value="VOLTAGE-GATED POTASSIUM CHANNEL"/>
    <property type="match status" value="1"/>
</dbReference>
<evidence type="ECO:0000256" key="11">
    <source>
        <dbReference type="ARBA" id="ARBA00023303"/>
    </source>
</evidence>
<dbReference type="EMBL" id="OV696698">
    <property type="protein sequence ID" value="CAH1242902.1"/>
    <property type="molecule type" value="Genomic_DNA"/>
</dbReference>
<dbReference type="GO" id="GO:0008076">
    <property type="term" value="C:voltage-gated potassium channel complex"/>
    <property type="evidence" value="ECO:0007669"/>
    <property type="project" value="InterPro"/>
</dbReference>
<dbReference type="InterPro" id="IPR003972">
    <property type="entry name" value="K_chnl_volt-dep_Kv1"/>
</dbReference>
<dbReference type="InterPro" id="IPR005821">
    <property type="entry name" value="Ion_trans_dom"/>
</dbReference>
<dbReference type="InterPro" id="IPR028325">
    <property type="entry name" value="VG_K_chnl"/>
</dbReference>
<organism evidence="14 15">
    <name type="scientific">Branchiostoma lanceolatum</name>
    <name type="common">Common lancelet</name>
    <name type="synonym">Amphioxus lanceolatum</name>
    <dbReference type="NCBI Taxonomy" id="7740"/>
    <lineage>
        <taxon>Eukaryota</taxon>
        <taxon>Metazoa</taxon>
        <taxon>Chordata</taxon>
        <taxon>Cephalochordata</taxon>
        <taxon>Leptocardii</taxon>
        <taxon>Amphioxiformes</taxon>
        <taxon>Branchiostomatidae</taxon>
        <taxon>Branchiostoma</taxon>
    </lineage>
</organism>
<dbReference type="OrthoDB" id="9994862at2759"/>
<dbReference type="InterPro" id="IPR003131">
    <property type="entry name" value="T1-type_BTB"/>
</dbReference>
<proteinExistence type="predicted"/>
<dbReference type="GO" id="GO:0001508">
    <property type="term" value="P:action potential"/>
    <property type="evidence" value="ECO:0007669"/>
    <property type="project" value="TreeGrafter"/>
</dbReference>
<dbReference type="SUPFAM" id="SSF54695">
    <property type="entry name" value="POZ domain"/>
    <property type="match status" value="1"/>
</dbReference>
<dbReference type="SUPFAM" id="SSF81324">
    <property type="entry name" value="Voltage-gated potassium channels"/>
    <property type="match status" value="1"/>
</dbReference>
<evidence type="ECO:0000256" key="3">
    <source>
        <dbReference type="ARBA" id="ARBA00022538"/>
    </source>
</evidence>
<dbReference type="PANTHER" id="PTHR11537:SF113">
    <property type="entry name" value="POTASSIUM VOLTAGE-GATED CHANNEL PROTEIN SHAKER"/>
    <property type="match status" value="1"/>
</dbReference>
<evidence type="ECO:0000313" key="14">
    <source>
        <dbReference type="EMBL" id="CAH1242902.1"/>
    </source>
</evidence>
<dbReference type="PRINTS" id="PR01491">
    <property type="entry name" value="KVCHANNEL"/>
</dbReference>
<keyword evidence="2" id="KW-0813">Transport</keyword>
<dbReference type="InterPro" id="IPR000210">
    <property type="entry name" value="BTB/POZ_dom"/>
</dbReference>
<keyword evidence="8 12" id="KW-1133">Transmembrane helix</keyword>
<feature type="domain" description="BTB" evidence="13">
    <location>
        <begin position="67"/>
        <end position="166"/>
    </location>
</feature>
<evidence type="ECO:0000256" key="12">
    <source>
        <dbReference type="SAM" id="Phobius"/>
    </source>
</evidence>
<dbReference type="SMART" id="SM00225">
    <property type="entry name" value="BTB"/>
    <property type="match status" value="1"/>
</dbReference>
<evidence type="ECO:0000259" key="13">
    <source>
        <dbReference type="SMART" id="SM00225"/>
    </source>
</evidence>
<evidence type="ECO:0000313" key="15">
    <source>
        <dbReference type="Proteomes" id="UP000838412"/>
    </source>
</evidence>
<evidence type="ECO:0000256" key="2">
    <source>
        <dbReference type="ARBA" id="ARBA00022448"/>
    </source>
</evidence>
<keyword evidence="7" id="KW-0630">Potassium</keyword>
<dbReference type="PRINTS" id="PR01496">
    <property type="entry name" value="SHAKERCHANEL"/>
</dbReference>
<dbReference type="InterPro" id="IPR003968">
    <property type="entry name" value="K_chnl_volt-dep_Kv"/>
</dbReference>
<feature type="transmembrane region" description="Helical" evidence="12">
    <location>
        <begin position="397"/>
        <end position="418"/>
    </location>
</feature>
<reference evidence="14" key="1">
    <citation type="submission" date="2022-01" db="EMBL/GenBank/DDBJ databases">
        <authorList>
            <person name="Braso-Vives M."/>
        </authorList>
    </citation>
    <scope>NUCLEOTIDE SEQUENCE</scope>
</reference>
<keyword evidence="15" id="KW-1185">Reference proteome</keyword>
<evidence type="ECO:0000256" key="4">
    <source>
        <dbReference type="ARBA" id="ARBA00022692"/>
    </source>
</evidence>
<dbReference type="FunFam" id="1.10.287.70:FF:000242">
    <property type="entry name" value="Potassium voltage-gated channel subfamily A member 1"/>
    <property type="match status" value="1"/>
</dbReference>
<dbReference type="FunFam" id="3.30.710.10:FF:000214">
    <property type="entry name" value="Potassium voltage-gated channel protein shk-1"/>
    <property type="match status" value="1"/>
</dbReference>
<evidence type="ECO:0000256" key="5">
    <source>
        <dbReference type="ARBA" id="ARBA00022826"/>
    </source>
</evidence>
<evidence type="ECO:0000256" key="8">
    <source>
        <dbReference type="ARBA" id="ARBA00022989"/>
    </source>
</evidence>